<organism evidence="2 3">
    <name type="scientific">Tanacetum coccineum</name>
    <dbReference type="NCBI Taxonomy" id="301880"/>
    <lineage>
        <taxon>Eukaryota</taxon>
        <taxon>Viridiplantae</taxon>
        <taxon>Streptophyta</taxon>
        <taxon>Embryophyta</taxon>
        <taxon>Tracheophyta</taxon>
        <taxon>Spermatophyta</taxon>
        <taxon>Magnoliopsida</taxon>
        <taxon>eudicotyledons</taxon>
        <taxon>Gunneridae</taxon>
        <taxon>Pentapetalae</taxon>
        <taxon>asterids</taxon>
        <taxon>campanulids</taxon>
        <taxon>Asterales</taxon>
        <taxon>Asteraceae</taxon>
        <taxon>Asteroideae</taxon>
        <taxon>Anthemideae</taxon>
        <taxon>Anthemidinae</taxon>
        <taxon>Tanacetum</taxon>
    </lineage>
</organism>
<reference evidence="2" key="2">
    <citation type="submission" date="2022-01" db="EMBL/GenBank/DDBJ databases">
        <authorList>
            <person name="Yamashiro T."/>
            <person name="Shiraishi A."/>
            <person name="Satake H."/>
            <person name="Nakayama K."/>
        </authorList>
    </citation>
    <scope>NUCLEOTIDE SEQUENCE</scope>
</reference>
<evidence type="ECO:0000313" key="3">
    <source>
        <dbReference type="Proteomes" id="UP001151760"/>
    </source>
</evidence>
<name>A0ABQ5GZ62_9ASTR</name>
<keyword evidence="3" id="KW-1185">Reference proteome</keyword>
<comment type="caution">
    <text evidence="2">The sequence shown here is derived from an EMBL/GenBank/DDBJ whole genome shotgun (WGS) entry which is preliminary data.</text>
</comment>
<evidence type="ECO:0008006" key="4">
    <source>
        <dbReference type="Google" id="ProtNLM"/>
    </source>
</evidence>
<dbReference type="EMBL" id="BQNB010019036">
    <property type="protein sequence ID" value="GJT80931.1"/>
    <property type="molecule type" value="Genomic_DNA"/>
</dbReference>
<feature type="compositionally biased region" description="Low complexity" evidence="1">
    <location>
        <begin position="306"/>
        <end position="319"/>
    </location>
</feature>
<protein>
    <recommendedName>
        <fullName evidence="4">Nucleotide-binding alpha-beta plait domain-containing protein</fullName>
    </recommendedName>
</protein>
<sequence length="411" mass="45854">MKAPLDSKSRALFNGMLARFHRESLKNNYQTLNKGTDVANGGDNKNGGGFNNSGNSYAHVVKKPIVQKEIIDDVPTMVLDESCLNKEEYSLCLLGKVKEFASLTNLKVVLAKEGFDNIELKYMGGFWVMIVFQEEESMKSFHVNNSVGSWWGTILNAEELEQGGYHSNRLCICTKSKTAVFESFKMAYRGKFCWIRAIEVPGWVPDFEDDCDNEYESYDGNHADEGPGEYVGKFNDLEGESDVEEVPETKFEDEPVDNLGDDKSIRRSKTQSEDPFGVYELLNKKKKVSNNEGESHTSPAYPPGFTPNDNGENNTNTSNVEAEEHRQNEDREEGEFVGTQDQTRNDVATDANESTCSGHFKKSVGPRTGGSILQLIEDLVNVGQTMGYDMTGCMKNMEEIIESQGVAGGYR</sequence>
<accession>A0ABQ5GZ62</accession>
<gene>
    <name evidence="2" type="ORF">Tco_1055273</name>
</gene>
<evidence type="ECO:0000313" key="2">
    <source>
        <dbReference type="EMBL" id="GJT80931.1"/>
    </source>
</evidence>
<evidence type="ECO:0000256" key="1">
    <source>
        <dbReference type="SAM" id="MobiDB-lite"/>
    </source>
</evidence>
<feature type="region of interest" description="Disordered" evidence="1">
    <location>
        <begin position="241"/>
        <end position="358"/>
    </location>
</feature>
<reference evidence="2" key="1">
    <citation type="journal article" date="2022" name="Int. J. Mol. Sci.">
        <title>Draft Genome of Tanacetum Coccineum: Genomic Comparison of Closely Related Tanacetum-Family Plants.</title>
        <authorList>
            <person name="Yamashiro T."/>
            <person name="Shiraishi A."/>
            <person name="Nakayama K."/>
            <person name="Satake H."/>
        </authorList>
    </citation>
    <scope>NUCLEOTIDE SEQUENCE</scope>
</reference>
<feature type="compositionally biased region" description="Polar residues" evidence="1">
    <location>
        <begin position="339"/>
        <end position="357"/>
    </location>
</feature>
<dbReference type="Proteomes" id="UP001151760">
    <property type="component" value="Unassembled WGS sequence"/>
</dbReference>
<proteinExistence type="predicted"/>